<dbReference type="EMBL" id="MJEQ01037184">
    <property type="protein sequence ID" value="OIT06004.1"/>
    <property type="molecule type" value="Genomic_DNA"/>
</dbReference>
<reference evidence="3" key="1">
    <citation type="submission" date="2016-11" db="EMBL/GenBank/DDBJ databases">
        <title>The genome of Nicotiana attenuata.</title>
        <authorList>
            <person name="Xu S."/>
            <person name="Brockmoeller T."/>
            <person name="Gaquerel E."/>
            <person name="Navarro A."/>
            <person name="Kuhl H."/>
            <person name="Gase K."/>
            <person name="Ling Z."/>
            <person name="Zhou W."/>
            <person name="Kreitzer C."/>
            <person name="Stanke M."/>
            <person name="Tang H."/>
            <person name="Lyons E."/>
            <person name="Pandey P."/>
            <person name="Pandey S.P."/>
            <person name="Timmermann B."/>
            <person name="Baldwin I.T."/>
        </authorList>
    </citation>
    <scope>NUCLEOTIDE SEQUENCE [LARGE SCALE GENOMIC DNA]</scope>
    <source>
        <strain evidence="3">UT</strain>
    </source>
</reference>
<gene>
    <name evidence="3" type="ORF">A4A49_16133</name>
</gene>
<evidence type="ECO:0000313" key="3">
    <source>
        <dbReference type="EMBL" id="OIT06004.1"/>
    </source>
</evidence>
<organism evidence="3 4">
    <name type="scientific">Nicotiana attenuata</name>
    <name type="common">Coyote tobacco</name>
    <dbReference type="NCBI Taxonomy" id="49451"/>
    <lineage>
        <taxon>Eukaryota</taxon>
        <taxon>Viridiplantae</taxon>
        <taxon>Streptophyta</taxon>
        <taxon>Embryophyta</taxon>
        <taxon>Tracheophyta</taxon>
        <taxon>Spermatophyta</taxon>
        <taxon>Magnoliopsida</taxon>
        <taxon>eudicotyledons</taxon>
        <taxon>Gunneridae</taxon>
        <taxon>Pentapetalae</taxon>
        <taxon>asterids</taxon>
        <taxon>lamiids</taxon>
        <taxon>Solanales</taxon>
        <taxon>Solanaceae</taxon>
        <taxon>Nicotianoideae</taxon>
        <taxon>Nicotianeae</taxon>
        <taxon>Nicotiana</taxon>
    </lineage>
</organism>
<dbReference type="AlphaFoldDB" id="A0A1J6IP09"/>
<feature type="chain" id="PRO_5012340036" evidence="2">
    <location>
        <begin position="19"/>
        <end position="110"/>
    </location>
</feature>
<dbReference type="Gramene" id="OIT06004">
    <property type="protein sequence ID" value="OIT06004"/>
    <property type="gene ID" value="A4A49_16133"/>
</dbReference>
<proteinExistence type="predicted"/>
<keyword evidence="1" id="KW-0812">Transmembrane</keyword>
<protein>
    <submittedName>
        <fullName evidence="3">Uncharacterized protein</fullName>
    </submittedName>
</protein>
<keyword evidence="1" id="KW-1133">Transmembrane helix</keyword>
<sequence>MNFILLFLSVNWSCEVNGVTINFFHLLHVSLLNFVHACRLRDEEKKYEEEANNIEYRRYNDLKAIGNFGRKHQLRGLYSSMCFWCFLYCSVHFFTLQLSGMSELYNSTKC</sequence>
<comment type="caution">
    <text evidence="3">The sequence shown here is derived from an EMBL/GenBank/DDBJ whole genome shotgun (WGS) entry which is preliminary data.</text>
</comment>
<keyword evidence="1" id="KW-0472">Membrane</keyword>
<dbReference type="KEGG" id="nau:109207540"/>
<accession>A0A1J6IP09</accession>
<evidence type="ECO:0000256" key="2">
    <source>
        <dbReference type="SAM" id="SignalP"/>
    </source>
</evidence>
<feature type="transmembrane region" description="Helical" evidence="1">
    <location>
        <begin position="77"/>
        <end position="96"/>
    </location>
</feature>
<evidence type="ECO:0000256" key="1">
    <source>
        <dbReference type="SAM" id="Phobius"/>
    </source>
</evidence>
<name>A0A1J6IP09_NICAT</name>
<feature type="signal peptide" evidence="2">
    <location>
        <begin position="1"/>
        <end position="18"/>
    </location>
</feature>
<evidence type="ECO:0000313" key="4">
    <source>
        <dbReference type="Proteomes" id="UP000187609"/>
    </source>
</evidence>
<keyword evidence="2" id="KW-0732">Signal</keyword>
<keyword evidence="4" id="KW-1185">Reference proteome</keyword>
<dbReference type="Proteomes" id="UP000187609">
    <property type="component" value="Unassembled WGS sequence"/>
</dbReference>